<proteinExistence type="inferred from homology"/>
<comment type="subcellular location">
    <subcellularLocation>
        <location evidence="1">Endoplasmic reticulum membrane</location>
    </subcellularLocation>
</comment>
<evidence type="ECO:0000256" key="7">
    <source>
        <dbReference type="ARBA" id="ARBA00029435"/>
    </source>
</evidence>
<feature type="transmembrane region" description="Helical" evidence="8">
    <location>
        <begin position="6"/>
        <end position="25"/>
    </location>
</feature>
<accession>G3AY36</accession>
<evidence type="ECO:0000313" key="10">
    <source>
        <dbReference type="EMBL" id="EGV66165.1"/>
    </source>
</evidence>
<dbReference type="OrthoDB" id="347124at2759"/>
<keyword evidence="4" id="KW-0256">Endoplasmic reticulum</keyword>
<reference evidence="10 11" key="1">
    <citation type="journal article" date="2011" name="Proc. Natl. Acad. Sci. U.S.A.">
        <title>Comparative genomics of xylose-fermenting fungi for enhanced biofuel production.</title>
        <authorList>
            <person name="Wohlbach D.J."/>
            <person name="Kuo A."/>
            <person name="Sato T.K."/>
            <person name="Potts K.M."/>
            <person name="Salamov A.A."/>
            <person name="LaButti K.M."/>
            <person name="Sun H."/>
            <person name="Clum A."/>
            <person name="Pangilinan J.L."/>
            <person name="Lindquist E.A."/>
            <person name="Lucas S."/>
            <person name="Lapidus A."/>
            <person name="Jin M."/>
            <person name="Gunawan C."/>
            <person name="Balan V."/>
            <person name="Dale B.E."/>
            <person name="Jeffries T.W."/>
            <person name="Zinkel R."/>
            <person name="Barry K.W."/>
            <person name="Grigoriev I.V."/>
            <person name="Gasch A.P."/>
        </authorList>
    </citation>
    <scope>NUCLEOTIDE SEQUENCE [LARGE SCALE GENOMIC DNA]</scope>
    <source>
        <strain evidence="10">ATCC 10573</strain>
        <strain evidence="11">ATCC 10573 / BCRC 21748 / CBS 615 / JCM 9827 / NBRC 10315 / NRRL Y-1498 / VKM Y-70</strain>
    </source>
</reference>
<comment type="similarity">
    <text evidence="2 8">Belongs to the ERG2 family.</text>
</comment>
<comment type="pathway">
    <text evidence="7 8">Steroid metabolism; ergosterol biosynthesis.</text>
</comment>
<dbReference type="EMBL" id="GL996512">
    <property type="protein sequence ID" value="EGV66165.1"/>
    <property type="molecule type" value="Genomic_DNA"/>
</dbReference>
<dbReference type="GO" id="GO:0006696">
    <property type="term" value="P:ergosterol biosynthetic process"/>
    <property type="evidence" value="ECO:0007669"/>
    <property type="project" value="TreeGrafter"/>
</dbReference>
<evidence type="ECO:0000313" key="11">
    <source>
        <dbReference type="Proteomes" id="UP000000707"/>
    </source>
</evidence>
<name>G3AY36_CANTC</name>
<dbReference type="AlphaFoldDB" id="G3AY36"/>
<dbReference type="EC" id="5.-.-.-" evidence="8"/>
<evidence type="ECO:0000313" key="9">
    <source>
        <dbReference type="EMBL" id="EGV66164.1"/>
    </source>
</evidence>
<keyword evidence="3 8" id="KW-0812">Transmembrane</keyword>
<dbReference type="PANTHER" id="PTHR10868">
    <property type="entry name" value="SIGMA 1-TYPE OPIOID RECEPTOR-RELATED"/>
    <property type="match status" value="1"/>
</dbReference>
<keyword evidence="5 8" id="KW-1133">Transmembrane helix</keyword>
<evidence type="ECO:0000256" key="6">
    <source>
        <dbReference type="ARBA" id="ARBA00023136"/>
    </source>
</evidence>
<evidence type="ECO:0000256" key="5">
    <source>
        <dbReference type="ARBA" id="ARBA00022989"/>
    </source>
</evidence>
<keyword evidence="9" id="KW-0413">Isomerase</keyword>
<evidence type="ECO:0000256" key="8">
    <source>
        <dbReference type="RuleBase" id="RU368083"/>
    </source>
</evidence>
<dbReference type="EMBL" id="GL996512">
    <property type="protein sequence ID" value="EGV66164.1"/>
    <property type="molecule type" value="Genomic_DNA"/>
</dbReference>
<comment type="function">
    <text evidence="8">Catalyzes the reaction which results in unsaturation at C-7 in the B ring of sterols.</text>
</comment>
<dbReference type="eggNOG" id="KOG4143">
    <property type="taxonomic scope" value="Eukaryota"/>
</dbReference>
<gene>
    <name evidence="10" type="ORF">CANTEDRAFT_112623</name>
</gene>
<dbReference type="UniPathway" id="UPA00768"/>
<evidence type="ECO:0000256" key="4">
    <source>
        <dbReference type="ARBA" id="ARBA00022824"/>
    </source>
</evidence>
<dbReference type="GO" id="GO:0016853">
    <property type="term" value="F:isomerase activity"/>
    <property type="evidence" value="ECO:0007669"/>
    <property type="project" value="UniProtKB-KW"/>
</dbReference>
<sequence>MKYFYFIAIPLILYAALDRLFYTWLPSNYVFDHKVIGELVRETIAEYPNNNVTEIIVNLVPKLQATYGKEIINDLNWEDWVFNNAGGSMGNMFILHASISEYLIFFGTAVGINGHSGVHFADDYFTILTGNQKIGYDNQLEPTVFLPGDCNHLKRGNVFQFTMDESSYAIELAQGWIPAMLPFGFVEVVSSTLDFETFYRTVLYTGRDMIKNLLNGKF</sequence>
<protein>
    <recommendedName>
        <fullName evidence="8">C-8 sterol isomerase</fullName>
        <ecNumber evidence="8">5.-.-.-</ecNumber>
    </recommendedName>
    <alternativeName>
        <fullName evidence="8">Delta-8--delta-7 sterol isomerase</fullName>
    </alternativeName>
</protein>
<dbReference type="STRING" id="590646.G3AY36"/>
<keyword evidence="6 8" id="KW-0472">Membrane</keyword>
<organism evidence="11">
    <name type="scientific">Candida tenuis (strain ATCC 10573 / BCRC 21748 / CBS 615 / JCM 9827 / NBRC 10315 / NRRL Y-1498 / VKM Y-70)</name>
    <name type="common">Yeast</name>
    <name type="synonym">Yamadazyma tenuis</name>
    <dbReference type="NCBI Taxonomy" id="590646"/>
    <lineage>
        <taxon>Eukaryota</taxon>
        <taxon>Fungi</taxon>
        <taxon>Dikarya</taxon>
        <taxon>Ascomycota</taxon>
        <taxon>Saccharomycotina</taxon>
        <taxon>Pichiomycetes</taxon>
        <taxon>Debaryomycetaceae</taxon>
        <taxon>Yamadazyma</taxon>
    </lineage>
</organism>
<evidence type="ECO:0000256" key="2">
    <source>
        <dbReference type="ARBA" id="ARBA00007141"/>
    </source>
</evidence>
<keyword evidence="11" id="KW-1185">Reference proteome</keyword>
<dbReference type="HOGENOM" id="CLU_085469_0_0_1"/>
<dbReference type="PANTHER" id="PTHR10868:SF1">
    <property type="entry name" value="SIGMA NON-OPIOID INTRACELLULAR RECEPTOR 1"/>
    <property type="match status" value="1"/>
</dbReference>
<dbReference type="GO" id="GO:0005789">
    <property type="term" value="C:endoplasmic reticulum membrane"/>
    <property type="evidence" value="ECO:0007669"/>
    <property type="project" value="UniProtKB-SubCell"/>
</dbReference>
<dbReference type="Pfam" id="PF04622">
    <property type="entry name" value="ERG2_Sigma1R"/>
    <property type="match status" value="1"/>
</dbReference>
<evidence type="ECO:0000256" key="1">
    <source>
        <dbReference type="ARBA" id="ARBA00004586"/>
    </source>
</evidence>
<evidence type="ECO:0000256" key="3">
    <source>
        <dbReference type="ARBA" id="ARBA00022692"/>
    </source>
</evidence>
<dbReference type="Proteomes" id="UP000000707">
    <property type="component" value="Unassembled WGS sequence"/>
</dbReference>
<dbReference type="InterPro" id="IPR006716">
    <property type="entry name" value="ERG2_sigma1_rcpt-like"/>
</dbReference>